<evidence type="ECO:0000313" key="2">
    <source>
        <dbReference type="Proteomes" id="UP001321749"/>
    </source>
</evidence>
<gene>
    <name evidence="1" type="ORF">QBC42DRAFT_249059</name>
</gene>
<organism evidence="1 2">
    <name type="scientific">Cladorrhinum samala</name>
    <dbReference type="NCBI Taxonomy" id="585594"/>
    <lineage>
        <taxon>Eukaryota</taxon>
        <taxon>Fungi</taxon>
        <taxon>Dikarya</taxon>
        <taxon>Ascomycota</taxon>
        <taxon>Pezizomycotina</taxon>
        <taxon>Sordariomycetes</taxon>
        <taxon>Sordariomycetidae</taxon>
        <taxon>Sordariales</taxon>
        <taxon>Podosporaceae</taxon>
        <taxon>Cladorrhinum</taxon>
    </lineage>
</organism>
<comment type="caution">
    <text evidence="1">The sequence shown here is derived from an EMBL/GenBank/DDBJ whole genome shotgun (WGS) entry which is preliminary data.</text>
</comment>
<accession>A0AAV9HWH1</accession>
<dbReference type="EMBL" id="MU864943">
    <property type="protein sequence ID" value="KAK4465027.1"/>
    <property type="molecule type" value="Genomic_DNA"/>
</dbReference>
<name>A0AAV9HWH1_9PEZI</name>
<sequence length="288" mass="32652">MDISSGIVSFRSTCPGSLMQDLLRDRPDQVRKITRFQTTFSSRRVIYECELPCEDLGTVYNFIKSIDALEELAVRNYEPDVSSLWQAIFHHAKSLRSLSIHTPPQVDEGFQTWTPASVAALNSELPSLQHLEMDISLTEAESFLDSPGDLTSLALIGAATQLAQPESILINIPLRDAASSFAGEHTWNVMGAIDFPEPKKQVCERFAVAMLDKFPAGAKKLQIRLTRRCWDDRFQYTTLGYSVTAVRDPEGKVTVETDKKWGYYLMAAPEYEGFLWKLMMKYRNEHGW</sequence>
<dbReference type="Proteomes" id="UP001321749">
    <property type="component" value="Unassembled WGS sequence"/>
</dbReference>
<reference evidence="1" key="1">
    <citation type="journal article" date="2023" name="Mol. Phylogenet. Evol.">
        <title>Genome-scale phylogeny and comparative genomics of the fungal order Sordariales.</title>
        <authorList>
            <person name="Hensen N."/>
            <person name="Bonometti L."/>
            <person name="Westerberg I."/>
            <person name="Brannstrom I.O."/>
            <person name="Guillou S."/>
            <person name="Cros-Aarteil S."/>
            <person name="Calhoun S."/>
            <person name="Haridas S."/>
            <person name="Kuo A."/>
            <person name="Mondo S."/>
            <person name="Pangilinan J."/>
            <person name="Riley R."/>
            <person name="LaButti K."/>
            <person name="Andreopoulos B."/>
            <person name="Lipzen A."/>
            <person name="Chen C."/>
            <person name="Yan M."/>
            <person name="Daum C."/>
            <person name="Ng V."/>
            <person name="Clum A."/>
            <person name="Steindorff A."/>
            <person name="Ohm R.A."/>
            <person name="Martin F."/>
            <person name="Silar P."/>
            <person name="Natvig D.O."/>
            <person name="Lalanne C."/>
            <person name="Gautier V."/>
            <person name="Ament-Velasquez S.L."/>
            <person name="Kruys A."/>
            <person name="Hutchinson M.I."/>
            <person name="Powell A.J."/>
            <person name="Barry K."/>
            <person name="Miller A.N."/>
            <person name="Grigoriev I.V."/>
            <person name="Debuchy R."/>
            <person name="Gladieux P."/>
            <person name="Hiltunen Thoren M."/>
            <person name="Johannesson H."/>
        </authorList>
    </citation>
    <scope>NUCLEOTIDE SEQUENCE</scope>
    <source>
        <strain evidence="1">PSN324</strain>
    </source>
</reference>
<reference evidence="1" key="2">
    <citation type="submission" date="2023-06" db="EMBL/GenBank/DDBJ databases">
        <authorList>
            <consortium name="Lawrence Berkeley National Laboratory"/>
            <person name="Mondo S.J."/>
            <person name="Hensen N."/>
            <person name="Bonometti L."/>
            <person name="Westerberg I."/>
            <person name="Brannstrom I.O."/>
            <person name="Guillou S."/>
            <person name="Cros-Aarteil S."/>
            <person name="Calhoun S."/>
            <person name="Haridas S."/>
            <person name="Kuo A."/>
            <person name="Pangilinan J."/>
            <person name="Riley R."/>
            <person name="Labutti K."/>
            <person name="Andreopoulos B."/>
            <person name="Lipzen A."/>
            <person name="Chen C."/>
            <person name="Yanf M."/>
            <person name="Daum C."/>
            <person name="Ng V."/>
            <person name="Clum A."/>
            <person name="Steindorff A."/>
            <person name="Ohm R."/>
            <person name="Martin F."/>
            <person name="Silar P."/>
            <person name="Natvig D."/>
            <person name="Lalanne C."/>
            <person name="Gautier V."/>
            <person name="Ament-Velasquez S.L."/>
            <person name="Kruys A."/>
            <person name="Hutchinson M.I."/>
            <person name="Powell A.J."/>
            <person name="Barry K."/>
            <person name="Miller A.N."/>
            <person name="Grigoriev I.V."/>
            <person name="Debuchy R."/>
            <person name="Gladieux P."/>
            <person name="Thoren M.H."/>
            <person name="Johannesson H."/>
        </authorList>
    </citation>
    <scope>NUCLEOTIDE SEQUENCE</scope>
    <source>
        <strain evidence="1">PSN324</strain>
    </source>
</reference>
<protein>
    <submittedName>
        <fullName evidence="1">Uncharacterized protein</fullName>
    </submittedName>
</protein>
<evidence type="ECO:0000313" key="1">
    <source>
        <dbReference type="EMBL" id="KAK4465027.1"/>
    </source>
</evidence>
<keyword evidence="2" id="KW-1185">Reference proteome</keyword>
<dbReference type="AlphaFoldDB" id="A0AAV9HWH1"/>
<proteinExistence type="predicted"/>